<protein>
    <recommendedName>
        <fullName evidence="3 5">Regulatory protein RecX</fullName>
    </recommendedName>
</protein>
<dbReference type="EMBL" id="SLXT01000018">
    <property type="protein sequence ID" value="TCP63478.1"/>
    <property type="molecule type" value="Genomic_DNA"/>
</dbReference>
<comment type="similarity">
    <text evidence="2 5">Belongs to the RecX family.</text>
</comment>
<dbReference type="InterPro" id="IPR053924">
    <property type="entry name" value="RecX_HTH_2nd"/>
</dbReference>
<dbReference type="GO" id="GO:0030655">
    <property type="term" value="P:beta-lactam antibiotic catabolic process"/>
    <property type="evidence" value="ECO:0007669"/>
    <property type="project" value="InterPro"/>
</dbReference>
<evidence type="ECO:0000313" key="10">
    <source>
        <dbReference type="Proteomes" id="UP000294813"/>
    </source>
</evidence>
<evidence type="ECO:0000256" key="5">
    <source>
        <dbReference type="HAMAP-Rule" id="MF_01114"/>
    </source>
</evidence>
<feature type="domain" description="RecX second three-helical" evidence="6">
    <location>
        <begin position="59"/>
        <end position="96"/>
    </location>
</feature>
<dbReference type="InterPro" id="IPR036388">
    <property type="entry name" value="WH-like_DNA-bd_sf"/>
</dbReference>
<dbReference type="HAMAP" id="MF_01114">
    <property type="entry name" value="RecX"/>
    <property type="match status" value="1"/>
</dbReference>
<accession>A0A4R2RKW4</accession>
<dbReference type="GO" id="GO:0006282">
    <property type="term" value="P:regulation of DNA repair"/>
    <property type="evidence" value="ECO:0007669"/>
    <property type="project" value="UniProtKB-UniRule"/>
</dbReference>
<dbReference type="Proteomes" id="UP000294813">
    <property type="component" value="Unassembled WGS sequence"/>
</dbReference>
<feature type="domain" description="RecX third three-helical" evidence="7">
    <location>
        <begin position="108"/>
        <end position="155"/>
    </location>
</feature>
<dbReference type="Pfam" id="PF21981">
    <property type="entry name" value="RecX_HTH3"/>
    <property type="match status" value="1"/>
</dbReference>
<dbReference type="InterPro" id="IPR053925">
    <property type="entry name" value="RecX_HTH_3rd"/>
</dbReference>
<dbReference type="GO" id="GO:0005737">
    <property type="term" value="C:cytoplasm"/>
    <property type="evidence" value="ECO:0007669"/>
    <property type="project" value="UniProtKB-SubCell"/>
</dbReference>
<dbReference type="Pfam" id="PF21982">
    <property type="entry name" value="RecX_HTH1"/>
    <property type="match status" value="1"/>
</dbReference>
<evidence type="ECO:0000313" key="9">
    <source>
        <dbReference type="EMBL" id="TCP63478.1"/>
    </source>
</evidence>
<keyword evidence="4 5" id="KW-0963">Cytoplasm</keyword>
<evidence type="ECO:0000256" key="2">
    <source>
        <dbReference type="ARBA" id="ARBA00009695"/>
    </source>
</evidence>
<evidence type="ECO:0000259" key="7">
    <source>
        <dbReference type="Pfam" id="PF21981"/>
    </source>
</evidence>
<dbReference type="InterPro" id="IPR003783">
    <property type="entry name" value="Regulatory_RecX"/>
</dbReference>
<dbReference type="Gene3D" id="1.10.10.10">
    <property type="entry name" value="Winged helix-like DNA-binding domain superfamily/Winged helix DNA-binding domain"/>
    <property type="match status" value="3"/>
</dbReference>
<dbReference type="PANTHER" id="PTHR33602:SF1">
    <property type="entry name" value="REGULATORY PROTEIN RECX FAMILY PROTEIN"/>
    <property type="match status" value="1"/>
</dbReference>
<keyword evidence="10" id="KW-1185">Reference proteome</keyword>
<dbReference type="GO" id="GO:0008800">
    <property type="term" value="F:beta-lactamase activity"/>
    <property type="evidence" value="ECO:0007669"/>
    <property type="project" value="InterPro"/>
</dbReference>
<evidence type="ECO:0000256" key="1">
    <source>
        <dbReference type="ARBA" id="ARBA00004496"/>
    </source>
</evidence>
<sequence>MRNNLEPPTVEQACTKALRWLATRSLSTMEIQQRLQRLGAADVVIEQVMAQLQAWGYVNDRRFAEGYARYRKETCSHGSRRLTYDLIRKGIDAEQAGEIVNALLPEREDRARALHLAQQQWQRLQKSGRTDRLRDRLGVFLQRRGYPFEVIVAVLEEVMGKAAMDGNHDNLTL</sequence>
<comment type="function">
    <text evidence="5">Modulates RecA activity.</text>
</comment>
<reference evidence="9 10" key="1">
    <citation type="submission" date="2019-03" db="EMBL/GenBank/DDBJ databases">
        <title>Genomic Encyclopedia of Type Strains, Phase IV (KMG-IV): sequencing the most valuable type-strain genomes for metagenomic binning, comparative biology and taxonomic classification.</title>
        <authorList>
            <person name="Goeker M."/>
        </authorList>
    </citation>
    <scope>NUCLEOTIDE SEQUENCE [LARGE SCALE GENOMIC DNA]</scope>
    <source>
        <strain evidence="9 10">DSM 11170</strain>
    </source>
</reference>
<evidence type="ECO:0000256" key="4">
    <source>
        <dbReference type="ARBA" id="ARBA00022490"/>
    </source>
</evidence>
<comment type="subcellular location">
    <subcellularLocation>
        <location evidence="1 5">Cytoplasm</location>
    </subcellularLocation>
</comment>
<comment type="caution">
    <text evidence="9">The sequence shown here is derived from an EMBL/GenBank/DDBJ whole genome shotgun (WGS) entry which is preliminary data.</text>
</comment>
<organism evidence="9 10">
    <name type="scientific">Heliophilum fasciatum</name>
    <dbReference type="NCBI Taxonomy" id="35700"/>
    <lineage>
        <taxon>Bacteria</taxon>
        <taxon>Bacillati</taxon>
        <taxon>Bacillota</taxon>
        <taxon>Clostridia</taxon>
        <taxon>Eubacteriales</taxon>
        <taxon>Heliobacteriaceae</taxon>
        <taxon>Heliophilum</taxon>
    </lineage>
</organism>
<name>A0A4R2RKW4_9FIRM</name>
<dbReference type="AlphaFoldDB" id="A0A4R2RKW4"/>
<evidence type="ECO:0000259" key="8">
    <source>
        <dbReference type="Pfam" id="PF21982"/>
    </source>
</evidence>
<evidence type="ECO:0000256" key="3">
    <source>
        <dbReference type="ARBA" id="ARBA00018111"/>
    </source>
</evidence>
<dbReference type="RefSeq" id="WP_243116883.1">
    <property type="nucleotide sequence ID" value="NZ_JAOQNU010000017.1"/>
</dbReference>
<dbReference type="InterPro" id="IPR053926">
    <property type="entry name" value="RecX_HTH_1st"/>
</dbReference>
<proteinExistence type="inferred from homology"/>
<dbReference type="Pfam" id="PF02631">
    <property type="entry name" value="RecX_HTH2"/>
    <property type="match status" value="1"/>
</dbReference>
<gene>
    <name evidence="5" type="primary">recX</name>
    <name evidence="9" type="ORF">EDD73_11821</name>
</gene>
<dbReference type="PANTHER" id="PTHR33602">
    <property type="entry name" value="REGULATORY PROTEIN RECX FAMILY PROTEIN"/>
    <property type="match status" value="1"/>
</dbReference>
<feature type="domain" description="RecX first three-helical" evidence="8">
    <location>
        <begin position="15"/>
        <end position="52"/>
    </location>
</feature>
<evidence type="ECO:0000259" key="6">
    <source>
        <dbReference type="Pfam" id="PF02631"/>
    </source>
</evidence>